<dbReference type="AlphaFoldDB" id="A0A1F8EAS6"/>
<name>A0A1F8EAS6_9BACT</name>
<organism evidence="2 3">
    <name type="scientific">Candidatus Yanofskybacteria bacterium RIFCSPHIGHO2_01_FULL_41_21</name>
    <dbReference type="NCBI Taxonomy" id="1802660"/>
    <lineage>
        <taxon>Bacteria</taxon>
        <taxon>Candidatus Yanofskyibacteriota</taxon>
    </lineage>
</organism>
<evidence type="ECO:0000313" key="2">
    <source>
        <dbReference type="EMBL" id="OGM98021.1"/>
    </source>
</evidence>
<evidence type="ECO:0000313" key="3">
    <source>
        <dbReference type="Proteomes" id="UP000178520"/>
    </source>
</evidence>
<gene>
    <name evidence="2" type="ORF">A2735_02545</name>
</gene>
<protein>
    <submittedName>
        <fullName evidence="2">Uncharacterized protein</fullName>
    </submittedName>
</protein>
<dbReference type="Proteomes" id="UP000178520">
    <property type="component" value="Unassembled WGS sequence"/>
</dbReference>
<dbReference type="EMBL" id="MGJA01000004">
    <property type="protein sequence ID" value="OGM98021.1"/>
    <property type="molecule type" value="Genomic_DNA"/>
</dbReference>
<proteinExistence type="predicted"/>
<reference evidence="2 3" key="1">
    <citation type="journal article" date="2016" name="Nat. Commun.">
        <title>Thousands of microbial genomes shed light on interconnected biogeochemical processes in an aquifer system.</title>
        <authorList>
            <person name="Anantharaman K."/>
            <person name="Brown C.T."/>
            <person name="Hug L.A."/>
            <person name="Sharon I."/>
            <person name="Castelle C.J."/>
            <person name="Probst A.J."/>
            <person name="Thomas B.C."/>
            <person name="Singh A."/>
            <person name="Wilkins M.J."/>
            <person name="Karaoz U."/>
            <person name="Brodie E.L."/>
            <person name="Williams K.H."/>
            <person name="Hubbard S.S."/>
            <person name="Banfield J.F."/>
        </authorList>
    </citation>
    <scope>NUCLEOTIDE SEQUENCE [LARGE SCALE GENOMIC DNA]</scope>
</reference>
<keyword evidence="1" id="KW-0175">Coiled coil</keyword>
<feature type="coiled-coil region" evidence="1">
    <location>
        <begin position="142"/>
        <end position="169"/>
    </location>
</feature>
<sequence>MSVNIYLTEVVRNAEGFKSVPHEDGSGDKMTIHGMNVFRQHGRLYVMHGDRDPISEVLKEFVDEISYHEWIPRVAPRESGIYKCGSAEGELIPDNAGGKEPKYRMSFRAKTMEDIWELVRLIKIGGIRPIQSYEGPQGSKSAKELAEEVVRLENENSRLKERLVDLDKLSEINLNLQRLHAMLLISRRPLCQRTKVLTAISDVLYPRDK</sequence>
<evidence type="ECO:0000256" key="1">
    <source>
        <dbReference type="SAM" id="Coils"/>
    </source>
</evidence>
<comment type="caution">
    <text evidence="2">The sequence shown here is derived from an EMBL/GenBank/DDBJ whole genome shotgun (WGS) entry which is preliminary data.</text>
</comment>
<accession>A0A1F8EAS6</accession>